<dbReference type="SUPFAM" id="SSF110738">
    <property type="entry name" value="Glycerate kinase I"/>
    <property type="match status" value="1"/>
</dbReference>
<evidence type="ECO:0000313" key="6">
    <source>
        <dbReference type="Proteomes" id="UP000242949"/>
    </source>
</evidence>
<dbReference type="OrthoDB" id="9774290at2"/>
<dbReference type="EMBL" id="FMYI01000006">
    <property type="protein sequence ID" value="SDC29726.1"/>
    <property type="molecule type" value="Genomic_DNA"/>
</dbReference>
<dbReference type="Proteomes" id="UP000242949">
    <property type="component" value="Unassembled WGS sequence"/>
</dbReference>
<comment type="similarity">
    <text evidence="1 4">Belongs to the glycerate kinase type-1 family.</text>
</comment>
<evidence type="ECO:0000256" key="2">
    <source>
        <dbReference type="ARBA" id="ARBA00022679"/>
    </source>
</evidence>
<dbReference type="InterPro" id="IPR004381">
    <property type="entry name" value="Glycerate_kinase"/>
</dbReference>
<dbReference type="InterPro" id="IPR018193">
    <property type="entry name" value="Glyc_kinase_flavodox-like_fold"/>
</dbReference>
<evidence type="ECO:0000256" key="3">
    <source>
        <dbReference type="ARBA" id="ARBA00022777"/>
    </source>
</evidence>
<accession>A0A1G6KHD8</accession>
<dbReference type="GO" id="GO:0008887">
    <property type="term" value="F:glycerate kinase activity"/>
    <property type="evidence" value="ECO:0007669"/>
    <property type="project" value="UniProtKB-UniRule"/>
</dbReference>
<dbReference type="PANTHER" id="PTHR21599">
    <property type="entry name" value="GLYCERATE KINASE"/>
    <property type="match status" value="1"/>
</dbReference>
<sequence>MRILSAIDSFKGSMTSKQANNVVKEALEPEHQVTTFPIADGGEGTVEAFLDVLPGKLIEEPVTGPTGETERCYYGWFEKEALSIIEVAEAAGITKVDRDKRHPRYTTSYGVGEQIMSALERGMKKCIIGLGGSATVDGGIGLLQALGVRFLNKHQEELPTLPIDLAAVDSVDTTHLDPRLYDVEFIVGSDVENPLLGENGATYVFGPQKGLRDHELICHEKSMQHFAERISKVTRTDYKHTEGSGAAGGIGFCLYAFFNATPKSGFQLLAEKGGLSQLIENADLVITGEGKFDTQSIQGKVPVGISRLAGKLDVPTIVFAAIIDDGLIDLKEESISAVLPIVDAPMSVDEAIKNGPALLRKAVKRSFNLISNDTFSDIP</sequence>
<organism evidence="5 6">
    <name type="scientific">Pelagirhabdus alkalitolerans</name>
    <dbReference type="NCBI Taxonomy" id="1612202"/>
    <lineage>
        <taxon>Bacteria</taxon>
        <taxon>Bacillati</taxon>
        <taxon>Bacillota</taxon>
        <taxon>Bacilli</taxon>
        <taxon>Bacillales</taxon>
        <taxon>Bacillaceae</taxon>
        <taxon>Pelagirhabdus</taxon>
    </lineage>
</organism>
<dbReference type="Pfam" id="PF02595">
    <property type="entry name" value="Gly_kinase"/>
    <property type="match status" value="1"/>
</dbReference>
<dbReference type="Gene3D" id="3.90.1510.10">
    <property type="entry name" value="Glycerate kinase, domain 2"/>
    <property type="match status" value="1"/>
</dbReference>
<reference evidence="6" key="1">
    <citation type="submission" date="2016-09" db="EMBL/GenBank/DDBJ databases">
        <authorList>
            <person name="Varghese N."/>
            <person name="Submissions S."/>
        </authorList>
    </citation>
    <scope>NUCLEOTIDE SEQUENCE [LARGE SCALE GENOMIC DNA]</scope>
    <source>
        <strain evidence="6">S5</strain>
    </source>
</reference>
<evidence type="ECO:0000256" key="4">
    <source>
        <dbReference type="PIRNR" id="PIRNR006078"/>
    </source>
</evidence>
<protein>
    <submittedName>
        <fullName evidence="5">Glycerate kinase</fullName>
    </submittedName>
</protein>
<dbReference type="PANTHER" id="PTHR21599:SF0">
    <property type="entry name" value="GLYCERATE KINASE"/>
    <property type="match status" value="1"/>
</dbReference>
<dbReference type="Gene3D" id="3.40.50.10350">
    <property type="entry name" value="Glycerate kinase, domain 1"/>
    <property type="match status" value="1"/>
</dbReference>
<keyword evidence="6" id="KW-1185">Reference proteome</keyword>
<keyword evidence="3 4" id="KW-0418">Kinase</keyword>
<name>A0A1G6KHD8_9BACI</name>
<proteinExistence type="inferred from homology"/>
<keyword evidence="2 4" id="KW-0808">Transferase</keyword>
<evidence type="ECO:0000256" key="1">
    <source>
        <dbReference type="ARBA" id="ARBA00006284"/>
    </source>
</evidence>
<dbReference type="STRING" id="1612202.SAMN05421734_10675"/>
<dbReference type="InterPro" id="IPR018197">
    <property type="entry name" value="Glycerate_kinase_RE-like"/>
</dbReference>
<dbReference type="AlphaFoldDB" id="A0A1G6KHD8"/>
<dbReference type="GO" id="GO:0031388">
    <property type="term" value="P:organic acid phosphorylation"/>
    <property type="evidence" value="ECO:0007669"/>
    <property type="project" value="UniProtKB-UniRule"/>
</dbReference>
<evidence type="ECO:0000313" key="5">
    <source>
        <dbReference type="EMBL" id="SDC29726.1"/>
    </source>
</evidence>
<dbReference type="NCBIfam" id="TIGR00045">
    <property type="entry name" value="glycerate kinase"/>
    <property type="match status" value="1"/>
</dbReference>
<dbReference type="RefSeq" id="WP_090795899.1">
    <property type="nucleotide sequence ID" value="NZ_FMYI01000006.1"/>
</dbReference>
<gene>
    <name evidence="5" type="ORF">SAMN05421734_10675</name>
</gene>
<dbReference type="PIRSF" id="PIRSF006078">
    <property type="entry name" value="GlxK"/>
    <property type="match status" value="1"/>
</dbReference>
<dbReference type="InterPro" id="IPR036129">
    <property type="entry name" value="Glycerate_kinase_sf"/>
</dbReference>